<dbReference type="InterPro" id="IPR013083">
    <property type="entry name" value="Znf_RING/FYVE/PHD"/>
</dbReference>
<feature type="binding site" evidence="8">
    <location>
        <position position="659"/>
    </location>
    <ligand>
        <name>Zn(2+)</name>
        <dbReference type="ChEBI" id="CHEBI:29105"/>
        <label>1</label>
    </ligand>
</feature>
<evidence type="ECO:0000256" key="8">
    <source>
        <dbReference type="PIRSR" id="PIRSR628651-51"/>
    </source>
</evidence>
<dbReference type="GO" id="GO:0008270">
    <property type="term" value="F:zinc ion binding"/>
    <property type="evidence" value="ECO:0007669"/>
    <property type="project" value="UniProtKB-KW"/>
</dbReference>
<feature type="binding site" evidence="8">
    <location>
        <position position="678"/>
    </location>
    <ligand>
        <name>Zn(2+)</name>
        <dbReference type="ChEBI" id="CHEBI:29105"/>
        <label>2</label>
    </ligand>
</feature>
<name>A0A8K0QSX9_9PLEO</name>
<dbReference type="AlphaFoldDB" id="A0A8K0QSX9"/>
<dbReference type="InterPro" id="IPR019787">
    <property type="entry name" value="Znf_PHD-finger"/>
</dbReference>
<feature type="site" description="Histone H3K4me3 binding" evidence="7">
    <location>
        <position position="646"/>
    </location>
</feature>
<dbReference type="GO" id="GO:0005634">
    <property type="term" value="C:nucleus"/>
    <property type="evidence" value="ECO:0007669"/>
    <property type="project" value="UniProtKB-SubCell"/>
</dbReference>
<keyword evidence="12" id="KW-1185">Reference proteome</keyword>
<feature type="site" description="Histone H3K4me3 binding" evidence="7">
    <location>
        <position position="654"/>
    </location>
</feature>
<comment type="caution">
    <text evidence="11">The sequence shown here is derived from an EMBL/GenBank/DDBJ whole genome shotgun (WGS) entry which is preliminary data.</text>
</comment>
<dbReference type="Gene3D" id="3.30.40.10">
    <property type="entry name" value="Zinc/RING finger domain, C3HC4 (zinc finger)"/>
    <property type="match status" value="1"/>
</dbReference>
<evidence type="ECO:0000256" key="4">
    <source>
        <dbReference type="ARBA" id="ARBA00022771"/>
    </source>
</evidence>
<evidence type="ECO:0000256" key="5">
    <source>
        <dbReference type="ARBA" id="ARBA00022833"/>
    </source>
</evidence>
<comment type="similarity">
    <text evidence="2">Belongs to the ING family.</text>
</comment>
<feature type="site" description="Histone H3K4me3 binding" evidence="7">
    <location>
        <position position="631"/>
    </location>
</feature>
<dbReference type="PROSITE" id="PS01359">
    <property type="entry name" value="ZF_PHD_1"/>
    <property type="match status" value="1"/>
</dbReference>
<proteinExistence type="inferred from homology"/>
<organism evidence="11 12">
    <name type="scientific">Paraphoma chrysanthemicola</name>
    <dbReference type="NCBI Taxonomy" id="798071"/>
    <lineage>
        <taxon>Eukaryota</taxon>
        <taxon>Fungi</taxon>
        <taxon>Dikarya</taxon>
        <taxon>Ascomycota</taxon>
        <taxon>Pezizomycotina</taxon>
        <taxon>Dothideomycetes</taxon>
        <taxon>Pleosporomycetidae</taxon>
        <taxon>Pleosporales</taxon>
        <taxon>Pleosporineae</taxon>
        <taxon>Phaeosphaeriaceae</taxon>
        <taxon>Paraphoma</taxon>
    </lineage>
</organism>
<dbReference type="InterPro" id="IPR028651">
    <property type="entry name" value="ING_fam"/>
</dbReference>
<feature type="site" description="Histone H3K4me3 binding" evidence="7">
    <location>
        <position position="642"/>
    </location>
</feature>
<dbReference type="PROSITE" id="PS50016">
    <property type="entry name" value="ZF_PHD_2"/>
    <property type="match status" value="1"/>
</dbReference>
<keyword evidence="6" id="KW-0539">Nucleus</keyword>
<dbReference type="SUPFAM" id="SSF57903">
    <property type="entry name" value="FYVE/PHD zinc finger"/>
    <property type="match status" value="1"/>
</dbReference>
<evidence type="ECO:0000256" key="3">
    <source>
        <dbReference type="ARBA" id="ARBA00022723"/>
    </source>
</evidence>
<feature type="binding site" evidence="8">
    <location>
        <position position="675"/>
    </location>
    <ligand>
        <name>Zn(2+)</name>
        <dbReference type="ChEBI" id="CHEBI:29105"/>
        <label>2</label>
    </ligand>
</feature>
<evidence type="ECO:0000259" key="10">
    <source>
        <dbReference type="PROSITE" id="PS50016"/>
    </source>
</evidence>
<dbReference type="InterPro" id="IPR001965">
    <property type="entry name" value="Znf_PHD"/>
</dbReference>
<feature type="binding site" evidence="8">
    <location>
        <position position="632"/>
    </location>
    <ligand>
        <name>Zn(2+)</name>
        <dbReference type="ChEBI" id="CHEBI:29105"/>
        <label>1</label>
    </ligand>
</feature>
<evidence type="ECO:0000256" key="6">
    <source>
        <dbReference type="ARBA" id="ARBA00023242"/>
    </source>
</evidence>
<keyword evidence="5 8" id="KW-0862">Zinc</keyword>
<dbReference type="GO" id="GO:0000785">
    <property type="term" value="C:chromatin"/>
    <property type="evidence" value="ECO:0007669"/>
    <property type="project" value="UniProtKB-ARBA"/>
</dbReference>
<feature type="domain" description="PHD-type" evidence="10">
    <location>
        <begin position="629"/>
        <end position="681"/>
    </location>
</feature>
<feature type="binding site" evidence="8">
    <location>
        <position position="650"/>
    </location>
    <ligand>
        <name>Zn(2+)</name>
        <dbReference type="ChEBI" id="CHEBI:29105"/>
        <label>2</label>
    </ligand>
</feature>
<gene>
    <name evidence="11" type="ORF">FB567DRAFT_216835</name>
</gene>
<evidence type="ECO:0000256" key="2">
    <source>
        <dbReference type="ARBA" id="ARBA00010210"/>
    </source>
</evidence>
<evidence type="ECO:0000256" key="9">
    <source>
        <dbReference type="PROSITE-ProRule" id="PRU00146"/>
    </source>
</evidence>
<accession>A0A8K0QSX9</accession>
<keyword evidence="4 9" id="KW-0863">Zinc-finger</keyword>
<evidence type="ECO:0000313" key="12">
    <source>
        <dbReference type="Proteomes" id="UP000813461"/>
    </source>
</evidence>
<dbReference type="Proteomes" id="UP000813461">
    <property type="component" value="Unassembled WGS sequence"/>
</dbReference>
<dbReference type="InterPro" id="IPR019786">
    <property type="entry name" value="Zinc_finger_PHD-type_CS"/>
</dbReference>
<dbReference type="OrthoDB" id="3538597at2759"/>
<dbReference type="SMART" id="SM00249">
    <property type="entry name" value="PHD"/>
    <property type="match status" value="1"/>
</dbReference>
<evidence type="ECO:0000256" key="7">
    <source>
        <dbReference type="PIRSR" id="PIRSR628651-50"/>
    </source>
</evidence>
<evidence type="ECO:0000313" key="11">
    <source>
        <dbReference type="EMBL" id="KAH7070228.1"/>
    </source>
</evidence>
<dbReference type="PANTHER" id="PTHR10333">
    <property type="entry name" value="INHIBITOR OF GROWTH PROTEIN"/>
    <property type="match status" value="1"/>
</dbReference>
<protein>
    <recommendedName>
        <fullName evidence="10">PHD-type domain-containing protein</fullName>
    </recommendedName>
</protein>
<feature type="binding site" evidence="8">
    <location>
        <position position="645"/>
    </location>
    <ligand>
        <name>Zn(2+)</name>
        <dbReference type="ChEBI" id="CHEBI:29105"/>
        <label>2</label>
    </ligand>
</feature>
<feature type="binding site" evidence="8">
    <location>
        <position position="656"/>
    </location>
    <ligand>
        <name>Zn(2+)</name>
        <dbReference type="ChEBI" id="CHEBI:29105"/>
        <label>1</label>
    </ligand>
</feature>
<dbReference type="EMBL" id="JAGMVJ010000027">
    <property type="protein sequence ID" value="KAH7070228.1"/>
    <property type="molecule type" value="Genomic_DNA"/>
</dbReference>
<dbReference type="InterPro" id="IPR011011">
    <property type="entry name" value="Znf_FYVE_PHD"/>
</dbReference>
<comment type="subcellular location">
    <subcellularLocation>
        <location evidence="1">Nucleus</location>
    </subcellularLocation>
</comment>
<keyword evidence="3 8" id="KW-0479">Metal-binding</keyword>
<feature type="binding site" evidence="8">
    <location>
        <position position="634"/>
    </location>
    <ligand>
        <name>Zn(2+)</name>
        <dbReference type="ChEBI" id="CHEBI:29105"/>
        <label>1</label>
    </ligand>
</feature>
<sequence length="787" mass="91710">MLNGVSLSPMFIVELLLRNLPFSTLGHITMTPPITLQDYDIHIEKAATRDSISDSPEPLRNLFTLILSVDSLEWDLFGGTMTGQHSIHATPVMQYESELKLEAEELADDCRGSKRPDASEESWVQILQPIVFYRFNTEAEEAYKRRRHHHCFICGKHFPLRSRPLVNHRNPRTFENELRRVHGSDRDAEDEDVCRVHYNLPNFDIGKLTYLGYEDEKKKIPDLTMGLLVWADDLYHCPPSMAQDELDAILQHDLIKAFHPRTLHDLETRGHIKPIFAFARGKKSTRVQRVVKPSLHFPFVLWEAKKASEGDPVLQNALKVKMILSWQQDLATRANIAWAPLVFHFVSQGSEWKLYACHLQETTTRTKMHSEFRLLWSGDCANRTKALQLLYLVDIIALWGQFQYKPFAAACMRTLRKERRDSSVSDGELLTYQRAISATNFRSLQRQDTSTVTIPSSAFNLLRGGTITSEAEWQRQFVQGFRALSLRSYFIPERDGFIWLQHRQLYGSNLLVVRVNSEGRVLPPLIIFHTTNWNSQDFRKIIREEKARMPQNVETDFRYDEEYKSVFEKCFNATQGYCTMRDLQFCAILPLERRSMESNEETVAVRDDTSLTQLLGLRELVQRVRTAYKRYCSCNGPEKGSMILCDSIRCNIGWYHFECVGLDIDADRGRDDWICATCKRSSNIRISKYDNEKFESDIREASDRRIQRARSVHRAWKDHKWPEAKEIQKLYSKICCRIEMDTNTENFSNTVECLEADRLDHTTQTRAILREDPSKMTRLVHRFRTSR</sequence>
<reference evidence="11" key="1">
    <citation type="journal article" date="2021" name="Nat. Commun.">
        <title>Genetic determinants of endophytism in the Arabidopsis root mycobiome.</title>
        <authorList>
            <person name="Mesny F."/>
            <person name="Miyauchi S."/>
            <person name="Thiergart T."/>
            <person name="Pickel B."/>
            <person name="Atanasova L."/>
            <person name="Karlsson M."/>
            <person name="Huettel B."/>
            <person name="Barry K.W."/>
            <person name="Haridas S."/>
            <person name="Chen C."/>
            <person name="Bauer D."/>
            <person name="Andreopoulos W."/>
            <person name="Pangilinan J."/>
            <person name="LaButti K."/>
            <person name="Riley R."/>
            <person name="Lipzen A."/>
            <person name="Clum A."/>
            <person name="Drula E."/>
            <person name="Henrissat B."/>
            <person name="Kohler A."/>
            <person name="Grigoriev I.V."/>
            <person name="Martin F.M."/>
            <person name="Hacquard S."/>
        </authorList>
    </citation>
    <scope>NUCLEOTIDE SEQUENCE</scope>
    <source>
        <strain evidence="11">MPI-SDFR-AT-0120</strain>
    </source>
</reference>
<evidence type="ECO:0000256" key="1">
    <source>
        <dbReference type="ARBA" id="ARBA00004123"/>
    </source>
</evidence>